<feature type="compositionally biased region" description="Basic and acidic residues" evidence="5">
    <location>
        <begin position="648"/>
        <end position="675"/>
    </location>
</feature>
<dbReference type="STRING" id="121845.A0A1S3DGB0"/>
<feature type="compositionally biased region" description="Polar residues" evidence="5">
    <location>
        <begin position="835"/>
        <end position="846"/>
    </location>
</feature>
<dbReference type="InterPro" id="IPR050079">
    <property type="entry name" value="DEAD_box_RNA_helicase"/>
</dbReference>
<dbReference type="GO" id="GO:0016787">
    <property type="term" value="F:hydrolase activity"/>
    <property type="evidence" value="ECO:0007669"/>
    <property type="project" value="UniProtKB-KW"/>
</dbReference>
<dbReference type="Pfam" id="PF00271">
    <property type="entry name" value="Helicase_C"/>
    <property type="match status" value="1"/>
</dbReference>
<keyword evidence="2" id="KW-0378">Hydrolase</keyword>
<dbReference type="InterPro" id="IPR001650">
    <property type="entry name" value="Helicase_C-like"/>
</dbReference>
<feature type="compositionally biased region" description="Acidic residues" evidence="5">
    <location>
        <begin position="1793"/>
        <end position="1812"/>
    </location>
</feature>
<reference evidence="9 10" key="1">
    <citation type="submission" date="2025-04" db="UniProtKB">
        <authorList>
            <consortium name="RefSeq"/>
        </authorList>
    </citation>
    <scope>IDENTIFICATION</scope>
</reference>
<proteinExistence type="predicted"/>
<feature type="region of interest" description="Disordered" evidence="5">
    <location>
        <begin position="1178"/>
        <end position="1197"/>
    </location>
</feature>
<evidence type="ECO:0000313" key="11">
    <source>
        <dbReference type="RefSeq" id="XP_026685805.1"/>
    </source>
</evidence>
<feature type="region of interest" description="Disordered" evidence="5">
    <location>
        <begin position="1722"/>
        <end position="1760"/>
    </location>
</feature>
<feature type="compositionally biased region" description="Polar residues" evidence="5">
    <location>
        <begin position="909"/>
        <end position="918"/>
    </location>
</feature>
<evidence type="ECO:0000256" key="1">
    <source>
        <dbReference type="ARBA" id="ARBA00022741"/>
    </source>
</evidence>
<evidence type="ECO:0000256" key="5">
    <source>
        <dbReference type="SAM" id="MobiDB-lite"/>
    </source>
</evidence>
<protein>
    <submittedName>
        <fullName evidence="9 10">Uncharacterized protein LOC103518122</fullName>
    </submittedName>
</protein>
<dbReference type="Pfam" id="PF00270">
    <property type="entry name" value="DEAD"/>
    <property type="match status" value="1"/>
</dbReference>
<keyword evidence="8" id="KW-1185">Reference proteome</keyword>
<dbReference type="SMART" id="SM00490">
    <property type="entry name" value="HELICc"/>
    <property type="match status" value="1"/>
</dbReference>
<dbReference type="InterPro" id="IPR011545">
    <property type="entry name" value="DEAD/DEAH_box_helicase_dom"/>
</dbReference>
<evidence type="ECO:0000313" key="12">
    <source>
        <dbReference type="RefSeq" id="XP_026685806.1"/>
    </source>
</evidence>
<feature type="compositionally biased region" description="Basic and acidic residues" evidence="5">
    <location>
        <begin position="1830"/>
        <end position="1846"/>
    </location>
</feature>
<gene>
    <name evidence="9 10 11 12" type="primary">LOC103518122</name>
</gene>
<feature type="region of interest" description="Disordered" evidence="5">
    <location>
        <begin position="1789"/>
        <end position="1877"/>
    </location>
</feature>
<feature type="region of interest" description="Disordered" evidence="5">
    <location>
        <begin position="878"/>
        <end position="986"/>
    </location>
</feature>
<dbReference type="PROSITE" id="PS00039">
    <property type="entry name" value="DEAD_ATP_HELICASE"/>
    <property type="match status" value="1"/>
</dbReference>
<feature type="compositionally biased region" description="Low complexity" evidence="5">
    <location>
        <begin position="1997"/>
        <end position="2022"/>
    </location>
</feature>
<feature type="compositionally biased region" description="Basic and acidic residues" evidence="5">
    <location>
        <begin position="450"/>
        <end position="461"/>
    </location>
</feature>
<dbReference type="GO" id="GO:0003676">
    <property type="term" value="F:nucleic acid binding"/>
    <property type="evidence" value="ECO:0007669"/>
    <property type="project" value="InterPro"/>
</dbReference>
<feature type="compositionally biased region" description="Basic and acidic residues" evidence="5">
    <location>
        <begin position="1902"/>
        <end position="1920"/>
    </location>
</feature>
<feature type="region of interest" description="Disordered" evidence="5">
    <location>
        <begin position="1454"/>
        <end position="1480"/>
    </location>
</feature>
<dbReference type="SUPFAM" id="SSF52540">
    <property type="entry name" value="P-loop containing nucleoside triphosphate hydrolases"/>
    <property type="match status" value="1"/>
</dbReference>
<dbReference type="GO" id="GO:0005524">
    <property type="term" value="F:ATP binding"/>
    <property type="evidence" value="ECO:0007669"/>
    <property type="project" value="UniProtKB-KW"/>
</dbReference>
<feature type="compositionally biased region" description="Polar residues" evidence="5">
    <location>
        <begin position="809"/>
        <end position="825"/>
    </location>
</feature>
<feature type="region of interest" description="Disordered" evidence="5">
    <location>
        <begin position="1384"/>
        <end position="1417"/>
    </location>
</feature>
<feature type="region of interest" description="Disordered" evidence="5">
    <location>
        <begin position="1288"/>
        <end position="1316"/>
    </location>
</feature>
<feature type="region of interest" description="Disordered" evidence="5">
    <location>
        <begin position="1553"/>
        <end position="1583"/>
    </location>
</feature>
<feature type="domain" description="Helicase C-terminal" evidence="7">
    <location>
        <begin position="255"/>
        <end position="400"/>
    </location>
</feature>
<feature type="compositionally biased region" description="Polar residues" evidence="5">
    <location>
        <begin position="694"/>
        <end position="705"/>
    </location>
</feature>
<feature type="compositionally biased region" description="Basic and acidic residues" evidence="5">
    <location>
        <begin position="1735"/>
        <end position="1757"/>
    </location>
</feature>
<feature type="compositionally biased region" description="Polar residues" evidence="5">
    <location>
        <begin position="1384"/>
        <end position="1393"/>
    </location>
</feature>
<feature type="compositionally biased region" description="Polar residues" evidence="5">
    <location>
        <begin position="1573"/>
        <end position="1583"/>
    </location>
</feature>
<keyword evidence="1" id="KW-0547">Nucleotide-binding</keyword>
<feature type="compositionally biased region" description="Polar residues" evidence="5">
    <location>
        <begin position="554"/>
        <end position="567"/>
    </location>
</feature>
<evidence type="ECO:0000259" key="7">
    <source>
        <dbReference type="PROSITE" id="PS51194"/>
    </source>
</evidence>
<dbReference type="GO" id="GO:0003724">
    <property type="term" value="F:RNA helicase activity"/>
    <property type="evidence" value="ECO:0007669"/>
    <property type="project" value="TreeGrafter"/>
</dbReference>
<dbReference type="Proteomes" id="UP000079169">
    <property type="component" value="Unplaced"/>
</dbReference>
<dbReference type="RefSeq" id="XP_026685806.1">
    <property type="nucleotide sequence ID" value="XM_026830005.1"/>
</dbReference>
<evidence type="ECO:0000256" key="2">
    <source>
        <dbReference type="ARBA" id="ARBA00022801"/>
    </source>
</evidence>
<dbReference type="PROSITE" id="PS51194">
    <property type="entry name" value="HELICASE_CTER"/>
    <property type="match status" value="1"/>
</dbReference>
<feature type="compositionally biased region" description="Polar residues" evidence="5">
    <location>
        <begin position="1813"/>
        <end position="1829"/>
    </location>
</feature>
<evidence type="ECO:0000256" key="4">
    <source>
        <dbReference type="ARBA" id="ARBA00022840"/>
    </source>
</evidence>
<sequence length="2355" mass="262829">MAHDIQKCARTKDVLSNIDVLFENDVLIEKPIRQGLQENGFVKESPIQMAAFPYVLNGYDAIVQSKSGTGKSIVFVVAALNKLIKLPVQQPQTIILAPTREIAVQITDVVRSVGAHVKNLHVDYFIGGTQVERPKRPVQIVVGSPGRIKQMIKLKYLNMDSVRLFIMDEADKLINTGFVEDITWIYSQLPPMKQMLVVSATYSHDNLATLQKYMVDPLLIRPEDATRPLLGVKQLVALIPECKNPSLRYVDEEKKLVQLLSQTPFNQCVIFSNYQLRPEVICENLANANFGAEYLSGAQDQKARLASLDSFKRGKVRILVTTDLAARGIDAANVDLVINLEIPHDAATYLHRMGRAGRYGTRGLVITIVSAESLVKFHSLMGEINLDHAFNVGLVPDNLTGDQINWTQRVQTLLAKPLDQAQEREDVEQTAEESSKVENTKPLRGAPSKEVTKKGASKEGTKWNLTDGQSEEESDSENDGKPDENGSQRGSKRSKEFKTQEKCVKGAGEDENGDRKASKDEQKIDGANSAEKSLEDKHGKKITNSFEAVGEIVQNDTETTKENNQTDEVPEENGLVGNPNKAEVGDLNECESCTDSFHMNEHSDENDLGNNTKESQKQKGHKSKKKKDRKRKGNGDKRDPQGNNANQREIRDNSATLDKTEKESVNNVESKDERPPSTANNPDGTEWEDIPSDTIPNDETSNDNKLTPVDFDYINDFVNQTPSETGDRPLVHGPNSVPKIDTPSDDYLVANMKACLTNDSVRVQVLMEKLDHVDASVLADWILNKHNNVAALFRSEDQSNSVRIGDNDGTGNRSITRSKQNSQSGDHTDLKDSNRPNANTDPSTGKNVKDIQSREIKSYASLSMFSPCQTTLNKFDTQYNSSDYQSDSKPYGDRTKRRSRPRKNKENTDILNTLGQDKTSAHGRTPSGGHRTPERRRSDGVRNDTRDERNGAYTGDKGGRNRGHSVNSRKDHSFAGETPRSKGGFDSYLDQSMDSFLDKSCREESFLKRSHMPKRDLVVYDDAFDMFSPAANNLDEYEIDYVEQPVDEKKSRRELSQKMDSDRYRPDSDGDPNRRPSSQESLHHNDSLDIKLRKKLKPGHRLQRNSKKRHSKISTERSNSNSAPREKSSDAKQAANEEENITGGNDENKTPVASEVRNKNKKVKGVKEKNPSIVGDEKRRYWWRSPPGGGPNAARHKVCDDTDFQISWNDPHPPKLTHGTGKSRSKSSHSKQSKRSAENPSCRRMRGQDAFAPGGVATPSFGMNRAYEENFSKLDLSSYHDEHAVFLPNSSSEDDCDGLSHGDEANGLASEDADEYSGSSLNSSCIDLNCDHLENDFSEEEAEEYLEETYVTDEYHECDDERCSHDDCGDLDYQQYEKLRGRQANTPTKTIGDTQGKRGGRVNTRSNHVNSEDKSRVHTSEDRLNFKGWIREMELYNVSTNVNVSDDDGLDESYNMIKTPTPRKRNGASGESSVEREDVGGGKSLRNLLLRRALMNKQNEVNLWHRENQGWNQKAQGWNEHTEVQTGLNQGWHQKTQGWNEHSELQNGIDYGRLPIGHQHNHDHRHKHRFNHSSSGGNPNARISNRQRSVVPLDHPFVSNFSNSFNFDTSFSNGMSQRFSNGSQPARCFVETHKGKTRLNDVSRCEHQGEFLPSLRKRCDVGHHQVYASSPCLSKHGRIGSNKRTGFQLTSLQVDRHTQMDQYFRNGGPMMKQYLCSTQGLQRFKHHHSSSHSQSEFDPKRLHSKESSHKRNRKANDFNDTCGAVANETFDGEDSKGGSDDENNLIVTLSEAGDSEVDVEGENSPTDEDEDANNSQNDGESTAQNSQSDENSHDGESDSHSVKSNESHFGNSRCQPKTAYQSSSAQSEDGTSYKSISWDAYSVIDEPESYDVSWRTCSSESAAREKNSGQRSRGSGDKAARKSASLPASQIALRDGKGDFKSPRKASHSLKDGKRYGNAQSFEAARNSNPYEAPMPGAWQPVLEGTSVFDDAEKSSKSGPKSSKAGPKSSKPGPKSSKPGPKSSKRYPSRSGSSGLNNRTEGNSVSHTWENHFATGTDRRSHQYPAYGSMSRHDLYFDESQLLGNEALGRGEIRGSGGGFASRVSSVGPANESGLVVAGWNRCDREGHDPARGLPMRSHFHGVKRSNHCDRKPRGGRKRLESSGNETFDIVEDLDGLSLNEGCQRVNGFGRGRKGGNGNGRGNSERLAPTCSHYRENTNSFRYLDNRVCGHKDAKSRYQGNQIRGHIKDAKPCFHGNLNETDLTYDRLSSDYDSTFSCGDFFLDSSYEDGPAHESEGCSYEHVLRAHPAYYPSLDVPRLKAVLERQREFMESYASQMSVYLNVARNIAGNSYFDF</sequence>
<dbReference type="PANTHER" id="PTHR47959:SF13">
    <property type="entry name" value="ATP-DEPENDENT RNA HELICASE RHLE"/>
    <property type="match status" value="1"/>
</dbReference>
<evidence type="ECO:0000313" key="8">
    <source>
        <dbReference type="Proteomes" id="UP000079169"/>
    </source>
</evidence>
<feature type="compositionally biased region" description="Basic and acidic residues" evidence="5">
    <location>
        <begin position="1046"/>
        <end position="1074"/>
    </location>
</feature>
<feature type="region of interest" description="Disordered" evidence="5">
    <location>
        <begin position="420"/>
        <end position="708"/>
    </location>
</feature>
<feature type="compositionally biased region" description="Basic and acidic residues" evidence="5">
    <location>
        <begin position="2147"/>
        <end position="2161"/>
    </location>
</feature>
<dbReference type="PROSITE" id="PS51192">
    <property type="entry name" value="HELICASE_ATP_BIND_1"/>
    <property type="match status" value="1"/>
</dbReference>
<feature type="compositionally biased region" description="Basic residues" evidence="5">
    <location>
        <begin position="1092"/>
        <end position="1112"/>
    </location>
</feature>
<name>A0A1S3DGB0_DIACI</name>
<feature type="compositionally biased region" description="Polar residues" evidence="5">
    <location>
        <begin position="878"/>
        <end position="888"/>
    </location>
</feature>
<evidence type="ECO:0000313" key="10">
    <source>
        <dbReference type="RefSeq" id="XP_026685804.1"/>
    </source>
</evidence>
<feature type="region of interest" description="Disordered" evidence="5">
    <location>
        <begin position="798"/>
        <end position="851"/>
    </location>
</feature>
<dbReference type="RefSeq" id="XP_026685805.1">
    <property type="nucleotide sequence ID" value="XM_026830004.1"/>
</dbReference>
<dbReference type="Gene3D" id="3.40.50.300">
    <property type="entry name" value="P-loop containing nucleotide triphosphate hydrolases"/>
    <property type="match status" value="2"/>
</dbReference>
<feature type="region of interest" description="Disordered" evidence="5">
    <location>
        <begin position="1889"/>
        <end position="2046"/>
    </location>
</feature>
<feature type="compositionally biased region" description="Basic residues" evidence="5">
    <location>
        <begin position="618"/>
        <end position="632"/>
    </location>
</feature>
<feature type="compositionally biased region" description="Polar residues" evidence="5">
    <location>
        <begin position="1847"/>
        <end position="1875"/>
    </location>
</feature>
<dbReference type="CDD" id="cd18787">
    <property type="entry name" value="SF2_C_DEAD"/>
    <property type="match status" value="1"/>
</dbReference>
<dbReference type="PaxDb" id="121845-A0A1S3DGB0"/>
<feature type="compositionally biased region" description="Basic and acidic residues" evidence="5">
    <location>
        <begin position="1081"/>
        <end position="1091"/>
    </location>
</feature>
<feature type="region of interest" description="Disordered" evidence="5">
    <location>
        <begin position="1204"/>
        <end position="1257"/>
    </location>
</feature>
<dbReference type="OMA" id="VEDITWI"/>
<dbReference type="InterPro" id="IPR027417">
    <property type="entry name" value="P-loop_NTPase"/>
</dbReference>
<keyword evidence="4" id="KW-0067">ATP-binding</keyword>
<dbReference type="KEGG" id="dci:103518122"/>
<dbReference type="PANTHER" id="PTHR47959">
    <property type="entry name" value="ATP-DEPENDENT RNA HELICASE RHLE-RELATED"/>
    <property type="match status" value="1"/>
</dbReference>
<evidence type="ECO:0000256" key="3">
    <source>
        <dbReference type="ARBA" id="ARBA00022806"/>
    </source>
</evidence>
<feature type="region of interest" description="Disordered" evidence="5">
    <location>
        <begin position="1045"/>
        <end position="1172"/>
    </location>
</feature>
<feature type="compositionally biased region" description="Basic residues" evidence="5">
    <location>
        <begin position="1221"/>
        <end position="1234"/>
    </location>
</feature>
<organism evidence="8 9">
    <name type="scientific">Diaphorina citri</name>
    <name type="common">Asian citrus psyllid</name>
    <dbReference type="NCBI Taxonomy" id="121845"/>
    <lineage>
        <taxon>Eukaryota</taxon>
        <taxon>Metazoa</taxon>
        <taxon>Ecdysozoa</taxon>
        <taxon>Arthropoda</taxon>
        <taxon>Hexapoda</taxon>
        <taxon>Insecta</taxon>
        <taxon>Pterygota</taxon>
        <taxon>Neoptera</taxon>
        <taxon>Paraneoptera</taxon>
        <taxon>Hemiptera</taxon>
        <taxon>Sternorrhyncha</taxon>
        <taxon>Psylloidea</taxon>
        <taxon>Psyllidae</taxon>
        <taxon>Diaphorininae</taxon>
        <taxon>Diaphorina</taxon>
    </lineage>
</organism>
<dbReference type="InterPro" id="IPR000629">
    <property type="entry name" value="RNA-helicase_DEAD-box_CS"/>
</dbReference>
<keyword evidence="3" id="KW-0347">Helicase</keyword>
<dbReference type="SMART" id="SM00487">
    <property type="entry name" value="DEXDc"/>
    <property type="match status" value="1"/>
</dbReference>
<dbReference type="GO" id="GO:0005829">
    <property type="term" value="C:cytosol"/>
    <property type="evidence" value="ECO:0007669"/>
    <property type="project" value="TreeGrafter"/>
</dbReference>
<evidence type="ECO:0000259" key="6">
    <source>
        <dbReference type="PROSITE" id="PS51192"/>
    </source>
</evidence>
<evidence type="ECO:0000313" key="9">
    <source>
        <dbReference type="RefSeq" id="XP_008481399.1"/>
    </source>
</evidence>
<feature type="region of interest" description="Disordered" evidence="5">
    <location>
        <begin position="2130"/>
        <end position="2163"/>
    </location>
</feature>
<dbReference type="GeneID" id="103518122"/>
<accession>A0A1S3DGB0</accession>
<dbReference type="RefSeq" id="XP_008481399.1">
    <property type="nucleotide sequence ID" value="XM_008483177.3"/>
</dbReference>
<feature type="compositionally biased region" description="Basic and acidic residues" evidence="5">
    <location>
        <begin position="493"/>
        <end position="524"/>
    </location>
</feature>
<feature type="compositionally biased region" description="Basic and acidic residues" evidence="5">
    <location>
        <begin position="931"/>
        <end position="950"/>
    </location>
</feature>
<dbReference type="RefSeq" id="XP_026685804.1">
    <property type="nucleotide sequence ID" value="XM_026830003.1"/>
</dbReference>
<feature type="compositionally biased region" description="Polar residues" evidence="5">
    <location>
        <begin position="2036"/>
        <end position="2046"/>
    </location>
</feature>
<dbReference type="InterPro" id="IPR014001">
    <property type="entry name" value="Helicase_ATP-bd"/>
</dbReference>
<feature type="compositionally biased region" description="Basic residues" evidence="5">
    <location>
        <begin position="1559"/>
        <end position="1571"/>
    </location>
</feature>
<feature type="compositionally biased region" description="Polar residues" evidence="5">
    <location>
        <begin position="1958"/>
        <end position="1970"/>
    </location>
</feature>
<feature type="domain" description="Helicase ATP-binding" evidence="6">
    <location>
        <begin position="52"/>
        <end position="220"/>
    </location>
</feature>